<gene>
    <name evidence="1" type="ORF">AS189_16615</name>
</gene>
<dbReference type="AlphaFoldDB" id="A0A0S2M281"/>
<evidence type="ECO:0000313" key="1">
    <source>
        <dbReference type="EMBL" id="ALO67807.1"/>
    </source>
</evidence>
<dbReference type="Proteomes" id="UP000059574">
    <property type="component" value="Chromosome"/>
</dbReference>
<accession>A0A0S2M281</accession>
<reference evidence="1 2" key="2">
    <citation type="journal article" date="2016" name="J. Biotechnol.">
        <title>Complete genome sequence of Arthrobacter alpinus ERGS4:06, a yellow pigmented bacterium tolerant to cold and radiations isolated from Sikkim Himalaya.</title>
        <authorList>
            <person name="Kumar R."/>
            <person name="Singh D."/>
            <person name="Swarnkar M.K."/>
            <person name="Singh A.K."/>
            <person name="Kumar S."/>
        </authorList>
    </citation>
    <scope>NUCLEOTIDE SEQUENCE [LARGE SCALE GENOMIC DNA]</scope>
    <source>
        <strain evidence="1 2">ERGS4:06</strain>
    </source>
</reference>
<sequence length="278" mass="31100">MNVRISSPPRPIESVVAALGTAVRRKRLISRGYTDWHIRCALKSGAILRISRGVYATVDSSALAEHLAKHQAELTCFGRAKTEGLWVLHDQDVPHVGTAHGRPVPGCVTYRFRGRLSLRAILRHCAQCGTELEILCVLESAVIKDKCTMAELRTLFSRRKDGRVRKIIDMIDPQSMSIAETCARYHLKAADYNVQGQALIPGMGHLDALVDGQLGLEIDGKDYHNNEKAWEEDLRRGNVLIIANVPTLHFKAAVAMYYPEEMLRWVRQALETIAAARR</sequence>
<reference evidence="2" key="1">
    <citation type="submission" date="2015-11" db="EMBL/GenBank/DDBJ databases">
        <authorList>
            <person name="Kumar R."/>
            <person name="Singh D."/>
            <person name="Swarnkar M.K."/>
            <person name="Singh A.K."/>
            <person name="Kumar S."/>
        </authorList>
    </citation>
    <scope>NUCLEOTIDE SEQUENCE [LARGE SCALE GENOMIC DNA]</scope>
    <source>
        <strain evidence="2">ERGS4:06</strain>
    </source>
</reference>
<protein>
    <recommendedName>
        <fullName evidence="3">Transcriptional regulator, AbiEi antitoxin, Type IV TA system</fullName>
    </recommendedName>
</protein>
<organism evidence="1 2">
    <name type="scientific">Arthrobacter alpinus</name>
    <dbReference type="NCBI Taxonomy" id="656366"/>
    <lineage>
        <taxon>Bacteria</taxon>
        <taxon>Bacillati</taxon>
        <taxon>Actinomycetota</taxon>
        <taxon>Actinomycetes</taxon>
        <taxon>Micrococcales</taxon>
        <taxon>Micrococcaceae</taxon>
        <taxon>Arthrobacter</taxon>
    </lineage>
</organism>
<name>A0A0S2M281_9MICC</name>
<evidence type="ECO:0000313" key="2">
    <source>
        <dbReference type="Proteomes" id="UP000059574"/>
    </source>
</evidence>
<evidence type="ECO:0008006" key="3">
    <source>
        <dbReference type="Google" id="ProtNLM"/>
    </source>
</evidence>
<dbReference type="OrthoDB" id="2594539at2"/>
<dbReference type="RefSeq" id="WP_062291379.1">
    <property type="nucleotide sequence ID" value="NZ_CP013200.1"/>
</dbReference>
<proteinExistence type="predicted"/>
<dbReference type="EMBL" id="CP013200">
    <property type="protein sequence ID" value="ALO67807.1"/>
    <property type="molecule type" value="Genomic_DNA"/>
</dbReference>